<sequence length="442" mass="50085">MSDLLQLGNEFGQTKLVFDEVRSLSGQKSGAKKLDLGVTFKDSLKQGAFGWYPYVEGFSANYITEILERFQPRNVYDPFGGSGTTCLAASKFGIASYYSEINPFMAFVTETKVNGSIWAKSHQEDFHAVCQDFIGKICSSDFERLARGVDLSGYQSAFPNRDFFELKDIQELLYARNIASEYGQTYTYAKDLLILACASNTVRSSNMTRRADLRRRRPDEYKNRVVNVREFIVDSVQRMLDDVIMMPDELVSTVKVSENAMSIPEDFEGKFEFALTSPPYLNGTNYFRNTKIELWLAGFISGEKELSAFNKQAITAGINNVTKNKPEDLRFASVELVVERLLIVATDSRIPRLVRHYFSDMYQMFLQVFKGLRPGAKFVLDIGDSKFYGVHVQTDRLLIDVAISAGFEVESETVIARRHSRDKSELKQVEIVFSKPVLPVGM</sequence>
<evidence type="ECO:0000313" key="2">
    <source>
        <dbReference type="Proteomes" id="UP000631521"/>
    </source>
</evidence>
<dbReference type="Gene3D" id="3.40.50.150">
    <property type="entry name" value="Vaccinia Virus protein VP39"/>
    <property type="match status" value="2"/>
</dbReference>
<organism evidence="1 2">
    <name type="scientific">Pseudomonas hamedanensis</name>
    <dbReference type="NCBI Taxonomy" id="2745504"/>
    <lineage>
        <taxon>Bacteria</taxon>
        <taxon>Pseudomonadati</taxon>
        <taxon>Pseudomonadota</taxon>
        <taxon>Gammaproteobacteria</taxon>
        <taxon>Pseudomonadales</taxon>
        <taxon>Pseudomonadaceae</taxon>
        <taxon>Pseudomonas</taxon>
    </lineage>
</organism>
<proteinExistence type="predicted"/>
<accession>A0A9E6NWH2</accession>
<gene>
    <name evidence="1" type="ORF">HU739_013910</name>
</gene>
<dbReference type="InterPro" id="IPR029063">
    <property type="entry name" value="SAM-dependent_MTases_sf"/>
</dbReference>
<dbReference type="REBASE" id="509791">
    <property type="entry name" value="M.PspI65ORF13905P"/>
</dbReference>
<evidence type="ECO:0000313" key="1">
    <source>
        <dbReference type="EMBL" id="QXI15026.1"/>
    </source>
</evidence>
<dbReference type="EMBL" id="CP077091">
    <property type="protein sequence ID" value="QXI15026.1"/>
    <property type="molecule type" value="Genomic_DNA"/>
</dbReference>
<dbReference type="RefSeq" id="WP_202884241.1">
    <property type="nucleotide sequence ID" value="NZ_CP077091.1"/>
</dbReference>
<reference evidence="1 2" key="2">
    <citation type="journal article" date="2021" name="Microorganisms">
        <title>The Ever-Expanding Pseudomonas Genus: Description of 43 New Species and Partition of the Pseudomonas putida Group.</title>
        <authorList>
            <person name="Girard L."/>
            <person name="Lood C."/>
            <person name="Hofte M."/>
            <person name="Vandamme P."/>
            <person name="Rokni-Zadeh H."/>
            <person name="van Noort V."/>
            <person name="Lavigne R."/>
            <person name="De Mot R."/>
        </authorList>
    </citation>
    <scope>NUCLEOTIDE SEQUENCE [LARGE SCALE GENOMIC DNA]</scope>
    <source>
        <strain evidence="1 2">SWRI65</strain>
    </source>
</reference>
<protein>
    <submittedName>
        <fullName evidence="1">Uncharacterized protein</fullName>
    </submittedName>
</protein>
<dbReference type="KEGG" id="phv:HU739_013910"/>
<reference evidence="1 2" key="1">
    <citation type="journal article" date="2020" name="Microorganisms">
        <title>Reliable Identification of Environmental Pseudomonas Isolates Using the rpoD Gene.</title>
        <authorList>
            <consortium name="The Broad Institute Genome Sequencing Platform"/>
            <person name="Girard L."/>
            <person name="Lood C."/>
            <person name="Rokni-Zadeh H."/>
            <person name="van Noort V."/>
            <person name="Lavigne R."/>
            <person name="De Mot R."/>
        </authorList>
    </citation>
    <scope>NUCLEOTIDE SEQUENCE [LARGE SCALE GENOMIC DNA]</scope>
    <source>
        <strain evidence="1 2">SWRI65</strain>
    </source>
</reference>
<name>A0A9E6NWH2_9PSED</name>
<keyword evidence="2" id="KW-1185">Reference proteome</keyword>
<dbReference type="AlphaFoldDB" id="A0A9E6NWH2"/>
<dbReference type="Proteomes" id="UP000631521">
    <property type="component" value="Chromosome"/>
</dbReference>
<dbReference type="SUPFAM" id="SSF53335">
    <property type="entry name" value="S-adenosyl-L-methionine-dependent methyltransferases"/>
    <property type="match status" value="2"/>
</dbReference>